<dbReference type="SUPFAM" id="SSF54534">
    <property type="entry name" value="FKBP-like"/>
    <property type="match status" value="1"/>
</dbReference>
<dbReference type="AlphaFoldDB" id="A0A1I6XYE7"/>
<evidence type="ECO:0000256" key="6">
    <source>
        <dbReference type="RuleBase" id="RU003915"/>
    </source>
</evidence>
<dbReference type="InterPro" id="IPR001179">
    <property type="entry name" value="PPIase_FKBP_dom"/>
</dbReference>
<dbReference type="Pfam" id="PF00254">
    <property type="entry name" value="FKBP_C"/>
    <property type="match status" value="1"/>
</dbReference>
<dbReference type="STRING" id="477690.SAMN05216474_0517"/>
<evidence type="ECO:0000313" key="9">
    <source>
        <dbReference type="Proteomes" id="UP000236454"/>
    </source>
</evidence>
<keyword evidence="9" id="KW-1185">Reference proteome</keyword>
<protein>
    <recommendedName>
        <fullName evidence="6">Peptidyl-prolyl cis-trans isomerase</fullName>
        <ecNumber evidence="6">5.2.1.8</ecNumber>
    </recommendedName>
</protein>
<keyword evidence="4 5" id="KW-0413">Isomerase</keyword>
<feature type="domain" description="PPIase FKBP-type" evidence="7">
    <location>
        <begin position="66"/>
        <end position="149"/>
    </location>
</feature>
<evidence type="ECO:0000256" key="1">
    <source>
        <dbReference type="ARBA" id="ARBA00000971"/>
    </source>
</evidence>
<sequence>MRFLLFVSLVLVVLSCKKVDPAEQAQIDDEIIQDYLETYEIVAEKLDNGLYYSVEKAGTGPQPTEYSDVLVAYTGYFTNQSVFDESEPEGISFNLQQVIKGWTKGIPLFKQGARGTLYIPSALGYGTSGAGSIPPNKVLIFDIHLIEVL</sequence>
<dbReference type="PANTHER" id="PTHR43811">
    <property type="entry name" value="FKBP-TYPE PEPTIDYL-PROLYL CIS-TRANS ISOMERASE FKPA"/>
    <property type="match status" value="1"/>
</dbReference>
<evidence type="ECO:0000313" key="8">
    <source>
        <dbReference type="EMBL" id="SFT42951.1"/>
    </source>
</evidence>
<evidence type="ECO:0000256" key="3">
    <source>
        <dbReference type="ARBA" id="ARBA00023110"/>
    </source>
</evidence>
<dbReference type="RefSeq" id="WP_090245997.1">
    <property type="nucleotide sequence ID" value="NZ_FPAS01000001.1"/>
</dbReference>
<dbReference type="Gene3D" id="3.10.50.40">
    <property type="match status" value="1"/>
</dbReference>
<name>A0A1I6XYE7_9FLAO</name>
<dbReference type="PROSITE" id="PS51257">
    <property type="entry name" value="PROKAR_LIPOPROTEIN"/>
    <property type="match status" value="1"/>
</dbReference>
<comment type="catalytic activity">
    <reaction evidence="1 5 6">
        <text>[protein]-peptidylproline (omega=180) = [protein]-peptidylproline (omega=0)</text>
        <dbReference type="Rhea" id="RHEA:16237"/>
        <dbReference type="Rhea" id="RHEA-COMP:10747"/>
        <dbReference type="Rhea" id="RHEA-COMP:10748"/>
        <dbReference type="ChEBI" id="CHEBI:83833"/>
        <dbReference type="ChEBI" id="CHEBI:83834"/>
        <dbReference type="EC" id="5.2.1.8"/>
    </reaction>
</comment>
<reference evidence="8 9" key="1">
    <citation type="submission" date="2016-10" db="EMBL/GenBank/DDBJ databases">
        <authorList>
            <person name="de Groot N.N."/>
        </authorList>
    </citation>
    <scope>NUCLEOTIDE SEQUENCE [LARGE SCALE GENOMIC DNA]</scope>
    <source>
        <strain evidence="8 9">CGMCC 1.7005</strain>
    </source>
</reference>
<dbReference type="PROSITE" id="PS50059">
    <property type="entry name" value="FKBP_PPIASE"/>
    <property type="match status" value="1"/>
</dbReference>
<proteinExistence type="inferred from homology"/>
<accession>A0A1I6XYE7</accession>
<keyword evidence="3 5" id="KW-0697">Rotamase</keyword>
<evidence type="ECO:0000259" key="7">
    <source>
        <dbReference type="PROSITE" id="PS50059"/>
    </source>
</evidence>
<organism evidence="8 9">
    <name type="scientific">Lishizhenia tianjinensis</name>
    <dbReference type="NCBI Taxonomy" id="477690"/>
    <lineage>
        <taxon>Bacteria</taxon>
        <taxon>Pseudomonadati</taxon>
        <taxon>Bacteroidota</taxon>
        <taxon>Flavobacteriia</taxon>
        <taxon>Flavobacteriales</taxon>
        <taxon>Crocinitomicaceae</taxon>
        <taxon>Lishizhenia</taxon>
    </lineage>
</organism>
<gene>
    <name evidence="8" type="ORF">SAMN05216474_0517</name>
</gene>
<comment type="similarity">
    <text evidence="2 6">Belongs to the FKBP-type PPIase family.</text>
</comment>
<evidence type="ECO:0000256" key="5">
    <source>
        <dbReference type="PROSITE-ProRule" id="PRU00277"/>
    </source>
</evidence>
<dbReference type="GO" id="GO:0003755">
    <property type="term" value="F:peptidyl-prolyl cis-trans isomerase activity"/>
    <property type="evidence" value="ECO:0007669"/>
    <property type="project" value="UniProtKB-UniRule"/>
</dbReference>
<dbReference type="Proteomes" id="UP000236454">
    <property type="component" value="Unassembled WGS sequence"/>
</dbReference>
<evidence type="ECO:0000256" key="2">
    <source>
        <dbReference type="ARBA" id="ARBA00006577"/>
    </source>
</evidence>
<dbReference type="PANTHER" id="PTHR43811:SF19">
    <property type="entry name" value="39 KDA FK506-BINDING NUCLEAR PROTEIN"/>
    <property type="match status" value="1"/>
</dbReference>
<dbReference type="EMBL" id="FPAS01000001">
    <property type="protein sequence ID" value="SFT42951.1"/>
    <property type="molecule type" value="Genomic_DNA"/>
</dbReference>
<dbReference type="OrthoDB" id="9814548at2"/>
<dbReference type="InterPro" id="IPR046357">
    <property type="entry name" value="PPIase_dom_sf"/>
</dbReference>
<dbReference type="EC" id="5.2.1.8" evidence="6"/>
<evidence type="ECO:0000256" key="4">
    <source>
        <dbReference type="ARBA" id="ARBA00023235"/>
    </source>
</evidence>